<gene>
    <name evidence="2" type="ORF">VC83_06865</name>
</gene>
<dbReference type="eggNOG" id="ENOG502QTVK">
    <property type="taxonomic scope" value="Eukaryota"/>
</dbReference>
<dbReference type="OrthoDB" id="5317787at2759"/>
<dbReference type="Proteomes" id="UP000077154">
    <property type="component" value="Unassembled WGS sequence"/>
</dbReference>
<feature type="region of interest" description="Disordered" evidence="1">
    <location>
        <begin position="454"/>
        <end position="479"/>
    </location>
</feature>
<organism evidence="2">
    <name type="scientific">Pseudogymnoascus destructans</name>
    <dbReference type="NCBI Taxonomy" id="655981"/>
    <lineage>
        <taxon>Eukaryota</taxon>
        <taxon>Fungi</taxon>
        <taxon>Dikarya</taxon>
        <taxon>Ascomycota</taxon>
        <taxon>Pezizomycotina</taxon>
        <taxon>Leotiomycetes</taxon>
        <taxon>Thelebolales</taxon>
        <taxon>Thelebolaceae</taxon>
        <taxon>Pseudogymnoascus</taxon>
    </lineage>
</organism>
<feature type="compositionally biased region" description="Basic and acidic residues" evidence="1">
    <location>
        <begin position="457"/>
        <end position="478"/>
    </location>
</feature>
<dbReference type="AlphaFoldDB" id="A0A177A1W7"/>
<dbReference type="EMBL" id="KV441404">
    <property type="protein sequence ID" value="OAF56265.1"/>
    <property type="molecule type" value="Genomic_DNA"/>
</dbReference>
<dbReference type="RefSeq" id="XP_024321561.1">
    <property type="nucleotide sequence ID" value="XM_024470450.1"/>
</dbReference>
<accession>A0A177A1W7</accession>
<proteinExistence type="predicted"/>
<reference evidence="2" key="1">
    <citation type="submission" date="2016-03" db="EMBL/GenBank/DDBJ databases">
        <title>Updated assembly of Pseudogymnoascus destructans, the fungus causing white-nose syndrome of bats.</title>
        <authorList>
            <person name="Palmer J.M."/>
            <person name="Drees K.P."/>
            <person name="Foster J.T."/>
            <person name="Lindner D.L."/>
        </authorList>
    </citation>
    <scope>NUCLEOTIDE SEQUENCE [LARGE SCALE GENOMIC DNA]</scope>
    <source>
        <strain evidence="2">20631-21</strain>
    </source>
</reference>
<feature type="compositionally biased region" description="Low complexity" evidence="1">
    <location>
        <begin position="91"/>
        <end position="111"/>
    </location>
</feature>
<evidence type="ECO:0000313" key="2">
    <source>
        <dbReference type="EMBL" id="OAF56265.1"/>
    </source>
</evidence>
<protein>
    <submittedName>
        <fullName evidence="2">Uncharacterized protein</fullName>
    </submittedName>
</protein>
<name>A0A177A1W7_9PEZI</name>
<sequence length="489" mass="53985">MYNHKNRQDTVSSAISRTSRRSDESHSSASTAATSVCDETPLPPLTRQRLRHTSTRITHSRSPRSSCYSARSSVADFYAEPEEYGIDDDYPTPSHTTSLPPAPSTTAIPTTPHDFASYFPSHSRLTITHDSSALDLGMNLVISTTPEGEQKTPMQLFHLRMHDLPTRAFSLRRYCRESGREVCHSVLRQGGEKVKQNQRQTKHPKLQRSMSTALATVTRRGVKRADSWGASSNKASYPPPHPTPLLTIPTRHDSGYATDSDDDGDFSSSGAEDEEEFPPTPVPSSLPGKKGKKGKTNTTHLEFSNYAHVDLTRRGSAGKGKHWDFEYWGTPYSWKRDGQSYHLVPTSNSSGNNAGAVAHIVPDVLTPSQTLEEAREGGWVPRCSFWISDPKLLRGGDVADVVVATGVLALVDDKARCEGGRPAGKYRRRIKVPMSPVTLDLEVVTAREMMRSVFRRGNRDERPGTAGGRGERREREGSGLRFGRALEAC</sequence>
<feature type="region of interest" description="Disordered" evidence="1">
    <location>
        <begin position="1"/>
        <end position="67"/>
    </location>
</feature>
<feature type="compositionally biased region" description="Acidic residues" evidence="1">
    <location>
        <begin position="259"/>
        <end position="277"/>
    </location>
</feature>
<feature type="compositionally biased region" description="Basic residues" evidence="1">
    <location>
        <begin position="48"/>
        <end position="62"/>
    </location>
</feature>
<dbReference type="GeneID" id="36289917"/>
<feature type="region of interest" description="Disordered" evidence="1">
    <location>
        <begin position="83"/>
        <end position="111"/>
    </location>
</feature>
<feature type="region of interest" description="Disordered" evidence="1">
    <location>
        <begin position="188"/>
        <end position="297"/>
    </location>
</feature>
<dbReference type="VEuPathDB" id="FungiDB:GMDG_04924"/>
<evidence type="ECO:0000256" key="1">
    <source>
        <dbReference type="SAM" id="MobiDB-lite"/>
    </source>
</evidence>